<dbReference type="Gene3D" id="3.20.20.60">
    <property type="entry name" value="Phosphoenolpyruvate-binding domains"/>
    <property type="match status" value="1"/>
</dbReference>
<keyword evidence="2" id="KW-1185">Reference proteome</keyword>
<dbReference type="EMBL" id="JAERRJ010000010">
    <property type="protein sequence ID" value="MBL1078032.1"/>
    <property type="molecule type" value="Genomic_DNA"/>
</dbReference>
<dbReference type="RefSeq" id="WP_201952367.1">
    <property type="nucleotide sequence ID" value="NZ_JAERRJ010000010.1"/>
</dbReference>
<comment type="caution">
    <text evidence="1">The sequence shown here is derived from an EMBL/GenBank/DDBJ whole genome shotgun (WGS) entry which is preliminary data.</text>
</comment>
<evidence type="ECO:0000313" key="1">
    <source>
        <dbReference type="EMBL" id="MBL1078032.1"/>
    </source>
</evidence>
<dbReference type="InterPro" id="IPR015813">
    <property type="entry name" value="Pyrv/PenolPyrv_kinase-like_dom"/>
</dbReference>
<gene>
    <name evidence="1" type="ORF">JK358_26865</name>
</gene>
<dbReference type="Pfam" id="PF13714">
    <property type="entry name" value="PEP_mutase"/>
    <property type="match status" value="1"/>
</dbReference>
<evidence type="ECO:0000313" key="2">
    <source>
        <dbReference type="Proteomes" id="UP000602198"/>
    </source>
</evidence>
<organism evidence="1 2">
    <name type="scientific">Nocardia acididurans</name>
    <dbReference type="NCBI Taxonomy" id="2802282"/>
    <lineage>
        <taxon>Bacteria</taxon>
        <taxon>Bacillati</taxon>
        <taxon>Actinomycetota</taxon>
        <taxon>Actinomycetes</taxon>
        <taxon>Mycobacteriales</taxon>
        <taxon>Nocardiaceae</taxon>
        <taxon>Nocardia</taxon>
    </lineage>
</organism>
<dbReference type="Proteomes" id="UP000602198">
    <property type="component" value="Unassembled WGS sequence"/>
</dbReference>
<dbReference type="PANTHER" id="PTHR42905:SF16">
    <property type="entry name" value="CARBOXYPHOSPHONOENOLPYRUVATE PHOSPHONOMUTASE-LIKE PROTEIN (AFU_ORTHOLOGUE AFUA_5G07230)"/>
    <property type="match status" value="1"/>
</dbReference>
<dbReference type="InterPro" id="IPR040442">
    <property type="entry name" value="Pyrv_kinase-like_dom_sf"/>
</dbReference>
<proteinExistence type="predicted"/>
<dbReference type="PANTHER" id="PTHR42905">
    <property type="entry name" value="PHOSPHOENOLPYRUVATE CARBOXYLASE"/>
    <property type="match status" value="1"/>
</dbReference>
<name>A0ABS1MBN2_9NOCA</name>
<dbReference type="InterPro" id="IPR039556">
    <property type="entry name" value="ICL/PEPM"/>
</dbReference>
<sequence>MTRSAIFHALHHADEPLILPNAWDFGSAAFLAQAGFPAVATTSLGVAAAAGRPDGTGSTRAETLTLARQLGRLPIPVTVDVEGGFSTDPDEVAEFCAELAEAGIAGVNLEDSRDNTTLAARETHGAIITAVKARTPELFVNARTDTYWLGTDRDSTLARAQHYEKCGADGIFVPGVTEAAEIRALTEALTAPLNILFSPNGLPVAELAALGVRRVSTGSLLYRAALAAAVRTVRAVSSGGPLSPDIPPYTEILRLIN</sequence>
<dbReference type="CDD" id="cd00377">
    <property type="entry name" value="ICL_PEPM"/>
    <property type="match status" value="1"/>
</dbReference>
<dbReference type="SUPFAM" id="SSF51621">
    <property type="entry name" value="Phosphoenolpyruvate/pyruvate domain"/>
    <property type="match status" value="1"/>
</dbReference>
<accession>A0ABS1MBN2</accession>
<keyword evidence="1" id="KW-0456">Lyase</keyword>
<protein>
    <submittedName>
        <fullName evidence="1">Isocitrate lyase/phosphoenolpyruvate mutase family protein</fullName>
    </submittedName>
</protein>
<dbReference type="GO" id="GO:0016829">
    <property type="term" value="F:lyase activity"/>
    <property type="evidence" value="ECO:0007669"/>
    <property type="project" value="UniProtKB-KW"/>
</dbReference>
<reference evidence="1 2" key="1">
    <citation type="submission" date="2021-01" db="EMBL/GenBank/DDBJ databases">
        <title>WGS of actinomycetes isolated from Thailand.</title>
        <authorList>
            <person name="Thawai C."/>
        </authorList>
    </citation>
    <scope>NUCLEOTIDE SEQUENCE [LARGE SCALE GENOMIC DNA]</scope>
    <source>
        <strain evidence="1 2">LPG 2</strain>
    </source>
</reference>